<feature type="compositionally biased region" description="Pro residues" evidence="8">
    <location>
        <begin position="783"/>
        <end position="793"/>
    </location>
</feature>
<dbReference type="Pfam" id="PF00018">
    <property type="entry name" value="SH3_1"/>
    <property type="match status" value="2"/>
</dbReference>
<evidence type="ECO:0000256" key="3">
    <source>
        <dbReference type="ARBA" id="ARBA00022737"/>
    </source>
</evidence>
<dbReference type="Proteomes" id="UP000694904">
    <property type="component" value="Chromosome 4"/>
</dbReference>
<evidence type="ECO:0000256" key="1">
    <source>
        <dbReference type="ARBA" id="ARBA00004316"/>
    </source>
</evidence>
<dbReference type="InterPro" id="IPR001452">
    <property type="entry name" value="SH3_domain"/>
</dbReference>
<dbReference type="InterPro" id="IPR035460">
    <property type="entry name" value="FCHSD_SH3_1"/>
</dbReference>
<proteinExistence type="predicted"/>
<protein>
    <submittedName>
        <fullName evidence="12">F-BAR and double SH3 domains protein 2 isoform X8</fullName>
    </submittedName>
</protein>
<dbReference type="SMART" id="SM00055">
    <property type="entry name" value="FCH"/>
    <property type="match status" value="1"/>
</dbReference>
<feature type="region of interest" description="Disordered" evidence="8">
    <location>
        <begin position="431"/>
        <end position="527"/>
    </location>
</feature>
<feature type="compositionally biased region" description="Low complexity" evidence="8">
    <location>
        <begin position="727"/>
        <end position="736"/>
    </location>
</feature>
<evidence type="ECO:0000313" key="12">
    <source>
        <dbReference type="RefSeq" id="XP_017862946.1"/>
    </source>
</evidence>
<comment type="subcellular location">
    <subcellularLocation>
        <location evidence="1">Cell projection</location>
    </subcellularLocation>
</comment>
<dbReference type="PROSITE" id="PS50002">
    <property type="entry name" value="SH3"/>
    <property type="match status" value="2"/>
</dbReference>
<dbReference type="PROSITE" id="PS51741">
    <property type="entry name" value="F_BAR"/>
    <property type="match status" value="1"/>
</dbReference>
<dbReference type="InterPro" id="IPR027267">
    <property type="entry name" value="AH/BAR_dom_sf"/>
</dbReference>
<gene>
    <name evidence="12" type="primary">LOC108613758</name>
</gene>
<feature type="compositionally biased region" description="Polar residues" evidence="8">
    <location>
        <begin position="431"/>
        <end position="453"/>
    </location>
</feature>
<name>A0ABM1P6W0_DROAR</name>
<dbReference type="Pfam" id="PF00611">
    <property type="entry name" value="FCH"/>
    <property type="match status" value="1"/>
</dbReference>
<evidence type="ECO:0000256" key="5">
    <source>
        <dbReference type="ARBA" id="ARBA00023273"/>
    </source>
</evidence>
<evidence type="ECO:0000256" key="6">
    <source>
        <dbReference type="PROSITE-ProRule" id="PRU00192"/>
    </source>
</evidence>
<dbReference type="CDD" id="cd11761">
    <property type="entry name" value="SH3_FCHSD_1"/>
    <property type="match status" value="1"/>
</dbReference>
<keyword evidence="5" id="KW-0966">Cell projection</keyword>
<organism evidence="11 12">
    <name type="scientific">Drosophila arizonae</name>
    <name type="common">Fruit fly</name>
    <dbReference type="NCBI Taxonomy" id="7263"/>
    <lineage>
        <taxon>Eukaryota</taxon>
        <taxon>Metazoa</taxon>
        <taxon>Ecdysozoa</taxon>
        <taxon>Arthropoda</taxon>
        <taxon>Hexapoda</taxon>
        <taxon>Insecta</taxon>
        <taxon>Pterygota</taxon>
        <taxon>Neoptera</taxon>
        <taxon>Endopterygota</taxon>
        <taxon>Diptera</taxon>
        <taxon>Brachycera</taxon>
        <taxon>Muscomorpha</taxon>
        <taxon>Ephydroidea</taxon>
        <taxon>Drosophilidae</taxon>
        <taxon>Drosophila</taxon>
    </lineage>
</organism>
<keyword evidence="3" id="KW-0677">Repeat</keyword>
<dbReference type="SUPFAM" id="SSF103657">
    <property type="entry name" value="BAR/IMD domain-like"/>
    <property type="match status" value="1"/>
</dbReference>
<dbReference type="SMART" id="SM00326">
    <property type="entry name" value="SH3"/>
    <property type="match status" value="2"/>
</dbReference>
<dbReference type="Gene3D" id="1.20.1270.60">
    <property type="entry name" value="Arfaptin homology (AH) domain/BAR domain"/>
    <property type="match status" value="1"/>
</dbReference>
<feature type="domain" description="SH3" evidence="9">
    <location>
        <begin position="651"/>
        <end position="714"/>
    </location>
</feature>
<feature type="compositionally biased region" description="Basic and acidic residues" evidence="8">
    <location>
        <begin position="470"/>
        <end position="483"/>
    </location>
</feature>
<dbReference type="PRINTS" id="PR00452">
    <property type="entry name" value="SH3DOMAIN"/>
</dbReference>
<evidence type="ECO:0000256" key="8">
    <source>
        <dbReference type="SAM" id="MobiDB-lite"/>
    </source>
</evidence>
<feature type="domain" description="F-BAR" evidence="10">
    <location>
        <begin position="11"/>
        <end position="289"/>
    </location>
</feature>
<keyword evidence="2 6" id="KW-0728">SH3 domain</keyword>
<reference evidence="11" key="2">
    <citation type="journal article" date="2016" name="G3 (Bethesda)">
        <title>Genome Evolution in Three Species of Cactophilic Drosophila.</title>
        <authorList>
            <person name="Sanchez-Flores A."/>
            <person name="Penazola F."/>
            <person name="Carpinteyro-Ponce J."/>
            <person name="Nazario-Yepiz N."/>
            <person name="Abreu-Goodger C."/>
            <person name="Machado C.A."/>
            <person name="Markow T.A."/>
        </authorList>
    </citation>
    <scope>NUCLEOTIDE SEQUENCE [LARGE SCALE GENOMIC DNA]</scope>
</reference>
<keyword evidence="7" id="KW-0175">Coiled coil</keyword>
<evidence type="ECO:0000256" key="7">
    <source>
        <dbReference type="PROSITE-ProRule" id="PRU01077"/>
    </source>
</evidence>
<dbReference type="PANTHER" id="PTHR15735">
    <property type="entry name" value="FCH AND DOUBLE SH3 DOMAINS PROTEIN"/>
    <property type="match status" value="1"/>
</dbReference>
<reference evidence="12" key="3">
    <citation type="submission" date="2025-08" db="UniProtKB">
        <authorList>
            <consortium name="RefSeq"/>
        </authorList>
    </citation>
    <scope>IDENTIFICATION</scope>
    <source>
        <tissue evidence="12">Whole organism</tissue>
    </source>
</reference>
<dbReference type="InterPro" id="IPR036028">
    <property type="entry name" value="SH3-like_dom_sf"/>
</dbReference>
<dbReference type="PANTHER" id="PTHR15735:SF21">
    <property type="entry name" value="PROTEIN NERVOUS WRECK"/>
    <property type="match status" value="1"/>
</dbReference>
<dbReference type="InterPro" id="IPR031160">
    <property type="entry name" value="F_BAR_dom"/>
</dbReference>
<reference evidence="11" key="1">
    <citation type="journal article" date="1997" name="Nucleic Acids Res.">
        <title>tRNAscan-SE: a program for improved detection of transfer RNA genes in genomic sequence.</title>
        <authorList>
            <person name="Lowe T.M."/>
            <person name="Eddy S.R."/>
        </authorList>
    </citation>
    <scope>NUCLEOTIDE SEQUENCE [LARGE SCALE GENOMIC DNA]</scope>
</reference>
<feature type="compositionally biased region" description="Acidic residues" evidence="8">
    <location>
        <begin position="715"/>
        <end position="726"/>
    </location>
</feature>
<evidence type="ECO:0000313" key="11">
    <source>
        <dbReference type="Proteomes" id="UP000694904"/>
    </source>
</evidence>
<evidence type="ECO:0000259" key="10">
    <source>
        <dbReference type="PROSITE" id="PS51741"/>
    </source>
</evidence>
<feature type="compositionally biased region" description="Acidic residues" evidence="8">
    <location>
        <begin position="511"/>
        <end position="525"/>
    </location>
</feature>
<keyword evidence="4" id="KW-0446">Lipid-binding</keyword>
<dbReference type="SUPFAM" id="SSF50044">
    <property type="entry name" value="SH3-domain"/>
    <property type="match status" value="2"/>
</dbReference>
<dbReference type="GeneID" id="108613758"/>
<evidence type="ECO:0000256" key="2">
    <source>
        <dbReference type="ARBA" id="ARBA00022443"/>
    </source>
</evidence>
<feature type="domain" description="SH3" evidence="9">
    <location>
        <begin position="534"/>
        <end position="595"/>
    </location>
</feature>
<evidence type="ECO:0000256" key="4">
    <source>
        <dbReference type="ARBA" id="ARBA00023121"/>
    </source>
</evidence>
<dbReference type="RefSeq" id="XP_017862946.1">
    <property type="nucleotide sequence ID" value="XM_018007457.1"/>
</dbReference>
<accession>A0ABM1P6W0</accession>
<sequence>MQPPPRKGNYVKFLKNLHTEQVAKLQLKNQHECDLLEDIRQFTIKRSAIEKSYSEGLLKISSQYLNKKIPNIPDIKMDGMEERWNMWSVWRTVLEENEKLARARLAAIEVFQQQIADEAKVLRDYKLAIAKRALAGIVNVQKELHLSVGDVDKTKKSYFDEEHCAHDVRDKAKDIEEKLKKKKGSFFQSITSLQKNSARVTSRKELLEEKSSGARNDYILSLAAANAHQNRYFTVDLQTTMTTMENYVFERVAEYLMLMGRTELLTCSAMQNSFGKIRDQAQQLTREYNLQCCYLFYPVLKQHIQYDFEACDNDPVRKVTTEHESAAETLTKEAKNLAGRVVKENASIREYAKKLALCQSLRDAGQRTDPNDPNGPDLDTKIDEFRDQIRRSETEKAKAEACLQCLRDGGINVDEWVQEAEIMGVQELTRSASSISMRTDASGQGENPSSDSFYDSDKEDGATAVAATKPKQDQQLSRDRTFSDSEDDAEERERAQPTAAAPVQMSSGWDDPTEVNWDEAEDDKDEPIVPEPKEAIFKCTALYSYTAQNPDELTIVENEQLEVVGEGDGDGWLRARNYRGEEGYVPHNYLDIEQDAAADGAFNGSSANQLRTQISFSSVDYTVDNEDQTVDSMQSPDQVSVIMAPQKRVKSDTEWCIALYDYDATAEDELTFEEGDKIKIITKTAHGVDDGWWEGELDGKFGNFPSLVVEECDEMGEPLSDGDGDESPTPTAAPSFALPPAPALPPEYAHELTDITEDMFASQDTADEDRDSGYIPNGAGVPSMPPPGRFQRR</sequence>
<dbReference type="InterPro" id="IPR001060">
    <property type="entry name" value="FCH_dom"/>
</dbReference>
<feature type="region of interest" description="Disordered" evidence="8">
    <location>
        <begin position="715"/>
        <end position="793"/>
    </location>
</feature>
<keyword evidence="11" id="KW-1185">Reference proteome</keyword>
<evidence type="ECO:0000259" key="9">
    <source>
        <dbReference type="PROSITE" id="PS50002"/>
    </source>
</evidence>
<dbReference type="Gene3D" id="2.30.30.40">
    <property type="entry name" value="SH3 Domains"/>
    <property type="match status" value="2"/>
</dbReference>